<dbReference type="Gene3D" id="3.40.710.10">
    <property type="entry name" value="DD-peptidase/beta-lactamase superfamily"/>
    <property type="match status" value="1"/>
</dbReference>
<sequence length="594" mass="63149">MSRRDRQSRAGRRNRPEASYDEASRARSRLRASRPGGSGSGGTDAGFSFTRRFFLALLGVVAAKLAWLQVFQSSELASAAESQRTNRAVLHAKRGTIYDRNGNALAVSVDCQTIYANPSVVEDPSGVSEALVSVLGGEKDSYMDLLTQDTTFVYIQRQVDQEMADKLSEELEARELTGVYFLEDTKRAYPYGSIGSQVIGYVGVDGNGLSGLESYYEDVLLGTDGEMIFETGLDGTPIAGGATQITPAKDGTDLVISLDVDLQEVAESVIAEAAKTFEAESGSVMVTNPRTGEILAACSTPLADLDDLTDASALNLKAVSNSYEPGSVFKVLTTSIGIEGGFFTEDTVYTVPAEVKVGDDYVTDVDDRDYTMDMSVKEMLARSSNTAMALLVQDVMGADAFAEGVARFGIGETTGIDFPGESAGIVRPREQYDGSTAGSMAFGQGLAVPMVQIVRAFGAVANGGVPTTPHFLVYKGEEEVSWPEGERIISEETAAQEIDMMRAVMTEGTGAGCQVDGYDFAGKTGTGEQADEDGGYLENSFVSSLCGFANADDPELLLYVGLNHTPYHSSDSSGRAFKEIAEHAVSIMGVQPAS</sequence>
<accession>A0ABR9QSJ5</accession>
<keyword evidence="3 5" id="KW-0472">Membrane</keyword>
<comment type="caution">
    <text evidence="8">The sequence shown here is derived from an EMBL/GenBank/DDBJ whole genome shotgun (WGS) entry which is preliminary data.</text>
</comment>
<evidence type="ECO:0000313" key="9">
    <source>
        <dbReference type="Proteomes" id="UP001194273"/>
    </source>
</evidence>
<dbReference type="SUPFAM" id="SSF56519">
    <property type="entry name" value="Penicillin binding protein dimerisation domain"/>
    <property type="match status" value="1"/>
</dbReference>
<dbReference type="InterPro" id="IPR036138">
    <property type="entry name" value="PBP_dimer_sf"/>
</dbReference>
<evidence type="ECO:0000256" key="1">
    <source>
        <dbReference type="ARBA" id="ARBA00004370"/>
    </source>
</evidence>
<proteinExistence type="inferred from homology"/>
<comment type="similarity">
    <text evidence="2">Belongs to the transpeptidase family.</text>
</comment>
<comment type="subcellular location">
    <subcellularLocation>
        <location evidence="1">Membrane</location>
    </subcellularLocation>
</comment>
<feature type="region of interest" description="Disordered" evidence="4">
    <location>
        <begin position="1"/>
        <end position="42"/>
    </location>
</feature>
<dbReference type="PANTHER" id="PTHR30627">
    <property type="entry name" value="PEPTIDOGLYCAN D,D-TRANSPEPTIDASE"/>
    <property type="match status" value="1"/>
</dbReference>
<feature type="domain" description="Penicillin-binding protein dimerisation" evidence="7">
    <location>
        <begin position="91"/>
        <end position="238"/>
    </location>
</feature>
<evidence type="ECO:0000259" key="6">
    <source>
        <dbReference type="Pfam" id="PF00905"/>
    </source>
</evidence>
<protein>
    <submittedName>
        <fullName evidence="8">Penicillin-binding protein 2</fullName>
    </submittedName>
</protein>
<feature type="compositionally biased region" description="Basic and acidic residues" evidence="4">
    <location>
        <begin position="1"/>
        <end position="25"/>
    </location>
</feature>
<dbReference type="InterPro" id="IPR050515">
    <property type="entry name" value="Beta-lactam/transpept"/>
</dbReference>
<evidence type="ECO:0000256" key="5">
    <source>
        <dbReference type="SAM" id="Phobius"/>
    </source>
</evidence>
<dbReference type="Pfam" id="PF00905">
    <property type="entry name" value="Transpeptidase"/>
    <property type="match status" value="1"/>
</dbReference>
<dbReference type="Pfam" id="PF03717">
    <property type="entry name" value="PBP_dimer"/>
    <property type="match status" value="1"/>
</dbReference>
<evidence type="ECO:0000256" key="2">
    <source>
        <dbReference type="ARBA" id="ARBA00007171"/>
    </source>
</evidence>
<dbReference type="RefSeq" id="WP_193529350.1">
    <property type="nucleotide sequence ID" value="NZ_JADCJZ010000001.1"/>
</dbReference>
<gene>
    <name evidence="8" type="ORF">INF26_03625</name>
</gene>
<feature type="transmembrane region" description="Helical" evidence="5">
    <location>
        <begin position="53"/>
        <end position="71"/>
    </location>
</feature>
<dbReference type="SUPFAM" id="SSF56601">
    <property type="entry name" value="beta-lactamase/transpeptidase-like"/>
    <property type="match status" value="1"/>
</dbReference>
<dbReference type="Gene3D" id="3.30.450.330">
    <property type="match status" value="1"/>
</dbReference>
<dbReference type="PANTHER" id="PTHR30627:SF1">
    <property type="entry name" value="PEPTIDOGLYCAN D,D-TRANSPEPTIDASE FTSI"/>
    <property type="match status" value="1"/>
</dbReference>
<organism evidence="8 9">
    <name type="scientific">Thermophilibacter gallinarum</name>
    <dbReference type="NCBI Taxonomy" id="2779357"/>
    <lineage>
        <taxon>Bacteria</taxon>
        <taxon>Bacillati</taxon>
        <taxon>Actinomycetota</taxon>
        <taxon>Coriobacteriia</taxon>
        <taxon>Coriobacteriales</taxon>
        <taxon>Atopobiaceae</taxon>
        <taxon>Thermophilibacter</taxon>
    </lineage>
</organism>
<dbReference type="InterPro" id="IPR005311">
    <property type="entry name" value="PBP_dimer"/>
</dbReference>
<dbReference type="EMBL" id="JADCJZ010000001">
    <property type="protein sequence ID" value="MBE5023944.1"/>
    <property type="molecule type" value="Genomic_DNA"/>
</dbReference>
<keyword evidence="9" id="KW-1185">Reference proteome</keyword>
<evidence type="ECO:0000259" key="7">
    <source>
        <dbReference type="Pfam" id="PF03717"/>
    </source>
</evidence>
<dbReference type="InterPro" id="IPR001460">
    <property type="entry name" value="PCN-bd_Tpept"/>
</dbReference>
<evidence type="ECO:0000313" key="8">
    <source>
        <dbReference type="EMBL" id="MBE5023944.1"/>
    </source>
</evidence>
<keyword evidence="5" id="KW-1133">Transmembrane helix</keyword>
<dbReference type="Proteomes" id="UP001194273">
    <property type="component" value="Unassembled WGS sequence"/>
</dbReference>
<dbReference type="Gene3D" id="1.10.150.770">
    <property type="match status" value="1"/>
</dbReference>
<reference evidence="8 9" key="1">
    <citation type="submission" date="2020-10" db="EMBL/GenBank/DDBJ databases">
        <title>ChiBAC.</title>
        <authorList>
            <person name="Zenner C."/>
            <person name="Hitch T.C.A."/>
            <person name="Clavel T."/>
        </authorList>
    </citation>
    <scope>NUCLEOTIDE SEQUENCE [LARGE SCALE GENOMIC DNA]</scope>
    <source>
        <strain evidence="8 9">DSM 107455</strain>
    </source>
</reference>
<evidence type="ECO:0000256" key="4">
    <source>
        <dbReference type="SAM" id="MobiDB-lite"/>
    </source>
</evidence>
<keyword evidence="5" id="KW-0812">Transmembrane</keyword>
<evidence type="ECO:0000256" key="3">
    <source>
        <dbReference type="ARBA" id="ARBA00023136"/>
    </source>
</evidence>
<dbReference type="InterPro" id="IPR012338">
    <property type="entry name" value="Beta-lactam/transpept-like"/>
</dbReference>
<feature type="domain" description="Penicillin-binding protein transpeptidase" evidence="6">
    <location>
        <begin position="282"/>
        <end position="581"/>
    </location>
</feature>
<dbReference type="Gene3D" id="3.90.1310.10">
    <property type="entry name" value="Penicillin-binding protein 2a (Domain 2)"/>
    <property type="match status" value="1"/>
</dbReference>
<name>A0ABR9QSJ5_9ACTN</name>